<evidence type="ECO:0000256" key="2">
    <source>
        <dbReference type="SAM" id="SignalP"/>
    </source>
</evidence>
<feature type="signal peptide" evidence="2">
    <location>
        <begin position="1"/>
        <end position="17"/>
    </location>
</feature>
<organism evidence="3 4">
    <name type="scientific">Mycena metata</name>
    <dbReference type="NCBI Taxonomy" id="1033252"/>
    <lineage>
        <taxon>Eukaryota</taxon>
        <taxon>Fungi</taxon>
        <taxon>Dikarya</taxon>
        <taxon>Basidiomycota</taxon>
        <taxon>Agaricomycotina</taxon>
        <taxon>Agaricomycetes</taxon>
        <taxon>Agaricomycetidae</taxon>
        <taxon>Agaricales</taxon>
        <taxon>Marasmiineae</taxon>
        <taxon>Mycenaceae</taxon>
        <taxon>Mycena</taxon>
    </lineage>
</organism>
<protein>
    <submittedName>
        <fullName evidence="3">Uncharacterized protein</fullName>
    </submittedName>
</protein>
<evidence type="ECO:0000256" key="1">
    <source>
        <dbReference type="SAM" id="MobiDB-lite"/>
    </source>
</evidence>
<accession>A0AAD7H2B6</accession>
<keyword evidence="4" id="KW-1185">Reference proteome</keyword>
<name>A0AAD7H2B6_9AGAR</name>
<proteinExistence type="predicted"/>
<feature type="chain" id="PRO_5042102224" evidence="2">
    <location>
        <begin position="18"/>
        <end position="241"/>
    </location>
</feature>
<dbReference type="EMBL" id="JARKIB010000409">
    <property type="protein sequence ID" value="KAJ7710281.1"/>
    <property type="molecule type" value="Genomic_DNA"/>
</dbReference>
<keyword evidence="2" id="KW-0732">Signal</keyword>
<gene>
    <name evidence="3" type="ORF">B0H16DRAFT_1480681</name>
</gene>
<dbReference type="AlphaFoldDB" id="A0AAD7H2B6"/>
<comment type="caution">
    <text evidence="3">The sequence shown here is derived from an EMBL/GenBank/DDBJ whole genome shotgun (WGS) entry which is preliminary data.</text>
</comment>
<feature type="region of interest" description="Disordered" evidence="1">
    <location>
        <begin position="152"/>
        <end position="178"/>
    </location>
</feature>
<evidence type="ECO:0000313" key="4">
    <source>
        <dbReference type="Proteomes" id="UP001215598"/>
    </source>
</evidence>
<reference evidence="3" key="1">
    <citation type="submission" date="2023-03" db="EMBL/GenBank/DDBJ databases">
        <title>Massive genome expansion in bonnet fungi (Mycena s.s.) driven by repeated elements and novel gene families across ecological guilds.</title>
        <authorList>
            <consortium name="Lawrence Berkeley National Laboratory"/>
            <person name="Harder C.B."/>
            <person name="Miyauchi S."/>
            <person name="Viragh M."/>
            <person name="Kuo A."/>
            <person name="Thoen E."/>
            <person name="Andreopoulos B."/>
            <person name="Lu D."/>
            <person name="Skrede I."/>
            <person name="Drula E."/>
            <person name="Henrissat B."/>
            <person name="Morin E."/>
            <person name="Kohler A."/>
            <person name="Barry K."/>
            <person name="LaButti K."/>
            <person name="Morin E."/>
            <person name="Salamov A."/>
            <person name="Lipzen A."/>
            <person name="Mereny Z."/>
            <person name="Hegedus B."/>
            <person name="Baldrian P."/>
            <person name="Stursova M."/>
            <person name="Weitz H."/>
            <person name="Taylor A."/>
            <person name="Grigoriev I.V."/>
            <person name="Nagy L.G."/>
            <person name="Martin F."/>
            <person name="Kauserud H."/>
        </authorList>
    </citation>
    <scope>NUCLEOTIDE SEQUENCE</scope>
    <source>
        <strain evidence="3">CBHHK182m</strain>
    </source>
</reference>
<feature type="compositionally biased region" description="Basic and acidic residues" evidence="1">
    <location>
        <begin position="152"/>
        <end position="177"/>
    </location>
</feature>
<sequence length="241" mass="27411">MQLAGLLLLSGTMQFNAEFDEVQCNGSKLRPKAWVELIKDLHNAPKEQLQLISEIQSLHSLVAALKARLETNDQTTDIGGLHASLSSLEDTLKRCNNKLKVDGPVTRAISWTLWNKKEAKEDLCAIERFKSLLNTWFTAHVWDVVQQQNKNHNETRSLSHSHFPERSRLSTEIKQQRPEAGSLSYVHQFFKPRAHIDPPSDIRTSLSEVSQQQRANHNGILTSVQDTAHQQEAQYAGWWAD</sequence>
<dbReference type="Proteomes" id="UP001215598">
    <property type="component" value="Unassembled WGS sequence"/>
</dbReference>
<evidence type="ECO:0000313" key="3">
    <source>
        <dbReference type="EMBL" id="KAJ7710281.1"/>
    </source>
</evidence>